<dbReference type="GO" id="GO:0016887">
    <property type="term" value="F:ATP hydrolysis activity"/>
    <property type="evidence" value="ECO:0007669"/>
    <property type="project" value="InterPro"/>
</dbReference>
<dbReference type="SUPFAM" id="SSF52540">
    <property type="entry name" value="P-loop containing nucleoside triphosphate hydrolases"/>
    <property type="match status" value="1"/>
</dbReference>
<reference evidence="2" key="1">
    <citation type="submission" date="2018-10" db="EMBL/GenBank/DDBJ databases">
        <title>Schaedlerella arabinophila gen. nov. sp. nov., isolated from the mouse intestinal tract and comparative analysis with the genome of the closely related altered Schaedler flora strain ASF502.</title>
        <authorList>
            <person name="Miyake S."/>
            <person name="Soh M."/>
            <person name="Seedorf H."/>
        </authorList>
    </citation>
    <scope>NUCLEOTIDE SEQUENCE [LARGE SCALE GENOMIC DNA]</scope>
    <source>
        <strain evidence="2">DSM 106076</strain>
    </source>
</reference>
<keyword evidence="2" id="KW-0547">Nucleotide-binding</keyword>
<dbReference type="Gene3D" id="3.40.50.300">
    <property type="entry name" value="P-loop containing nucleotide triphosphate hydrolases"/>
    <property type="match status" value="1"/>
</dbReference>
<dbReference type="Pfam" id="PF13304">
    <property type="entry name" value="AAA_21"/>
    <property type="match status" value="1"/>
</dbReference>
<dbReference type="Proteomes" id="UP000274920">
    <property type="component" value="Unassembled WGS sequence"/>
</dbReference>
<keyword evidence="3" id="KW-1185">Reference proteome</keyword>
<dbReference type="PANTHER" id="PTHR40396:SF1">
    <property type="entry name" value="ATPASE AAA-TYPE CORE DOMAIN-CONTAINING PROTEIN"/>
    <property type="match status" value="1"/>
</dbReference>
<feature type="domain" description="ATPase AAA-type core" evidence="1">
    <location>
        <begin position="46"/>
        <end position="337"/>
    </location>
</feature>
<dbReference type="EMBL" id="RHJS01000002">
    <property type="protein sequence ID" value="RRK30693.1"/>
    <property type="molecule type" value="Genomic_DNA"/>
</dbReference>
<dbReference type="InterPro" id="IPR003959">
    <property type="entry name" value="ATPase_AAA_core"/>
</dbReference>
<proteinExistence type="predicted"/>
<gene>
    <name evidence="2" type="ORF">EBB54_04345</name>
</gene>
<comment type="caution">
    <text evidence="2">The sequence shown here is derived from an EMBL/GenBank/DDBJ whole genome shotgun (WGS) entry which is preliminary data.</text>
</comment>
<sequence length="402" mass="46731">MLVQFMAKNVLSFREETILDMTAINAYKEHESNLIDIGCGEKFLRVAAVYGANASGKSNLYLAMSYFQRIIIESLNNVSDHTESAIHKYYIPFSFEEQKENSEFQVVEILDGFEYCYGFEYNADCIVSEWMYRKNLKTKRKATVFERTTEHAEFGASVRKECDLYKEQIPSDALVLSFFNKLKLKTDIFRSVYSGILDTLVIPSDFCEDTRILERYLPNIITEQKEKLIEFLTAIDMGIKDIICDDHEEDLRFFTVHRGKDGRDYALNLYAESEGTIKSIILFIYASMAIWNNGSIFIDELNTKLHPLLLKFIVDLFYEQKSTAQLIYTTHDTTLMDKKFFRRDQIWFVQKDEYGYSELQALSEFKVRSDASFEKDYLAGVYGGIPFLKDFEMMEGQQNGVG</sequence>
<dbReference type="PANTHER" id="PTHR40396">
    <property type="entry name" value="ATPASE-LIKE PROTEIN"/>
    <property type="match status" value="1"/>
</dbReference>
<dbReference type="RefSeq" id="WP_125126498.1">
    <property type="nucleotide sequence ID" value="NZ_RHJS01000002.1"/>
</dbReference>
<protein>
    <submittedName>
        <fullName evidence="2">ATP-binding protein</fullName>
    </submittedName>
</protein>
<evidence type="ECO:0000259" key="1">
    <source>
        <dbReference type="Pfam" id="PF13304"/>
    </source>
</evidence>
<evidence type="ECO:0000313" key="2">
    <source>
        <dbReference type="EMBL" id="RRK30693.1"/>
    </source>
</evidence>
<keyword evidence="2" id="KW-0067">ATP-binding</keyword>
<evidence type="ECO:0000313" key="3">
    <source>
        <dbReference type="Proteomes" id="UP000274920"/>
    </source>
</evidence>
<dbReference type="InterPro" id="IPR027417">
    <property type="entry name" value="P-loop_NTPase"/>
</dbReference>
<accession>A0A426DDN4</accession>
<dbReference type="GO" id="GO:0005524">
    <property type="term" value="F:ATP binding"/>
    <property type="evidence" value="ECO:0007669"/>
    <property type="project" value="UniProtKB-KW"/>
</dbReference>
<dbReference type="AlphaFoldDB" id="A0A426DDN4"/>
<organism evidence="2 3">
    <name type="scientific">Schaedlerella arabinosiphila</name>
    <dbReference type="NCBI Taxonomy" id="2044587"/>
    <lineage>
        <taxon>Bacteria</taxon>
        <taxon>Bacillati</taxon>
        <taxon>Bacillota</taxon>
        <taxon>Clostridia</taxon>
        <taxon>Lachnospirales</taxon>
        <taxon>Lachnospiraceae</taxon>
        <taxon>Schaedlerella</taxon>
    </lineage>
</organism>
<name>A0A426DDN4_9FIRM</name>